<comment type="caution">
    <text evidence="1">The sequence shown here is derived from an EMBL/GenBank/DDBJ whole genome shotgun (WGS) entry which is preliminary data.</text>
</comment>
<organism evidence="1 2">
    <name type="scientific">Novosphingobium indicum</name>
    <dbReference type="NCBI Taxonomy" id="462949"/>
    <lineage>
        <taxon>Bacteria</taxon>
        <taxon>Pseudomonadati</taxon>
        <taxon>Pseudomonadota</taxon>
        <taxon>Alphaproteobacteria</taxon>
        <taxon>Sphingomonadales</taxon>
        <taxon>Sphingomonadaceae</taxon>
        <taxon>Novosphingobium</taxon>
    </lineage>
</organism>
<dbReference type="Proteomes" id="UP000605099">
    <property type="component" value="Unassembled WGS sequence"/>
</dbReference>
<sequence>MTGARGPDPAGIEMNARVADDITTLPGYRRVLRIEPEQGSVLAMLEDDLHCMAVRLRHDGKCVTAVEPLMERVPWTICPGAAEVLVKTFTGTALKDVTARREKQANCTHLHDLAIIAAAHALDEASIDYHIFVSDPRDADGEPERRLEIRRNGHLMHSWVERGGNFVAPSDLAGLSALTMRDWIASLEGAEQEAARLLQWGSLVAHGRTMTDEQRRSSLGVRPSCFTMQPERVEHARMANGIHDFSAGGREPLEGLRDEFEAAHGP</sequence>
<protein>
    <recommendedName>
        <fullName evidence="3">DUF2889 domain-containing protein</fullName>
    </recommendedName>
</protein>
<evidence type="ECO:0000313" key="2">
    <source>
        <dbReference type="Proteomes" id="UP000605099"/>
    </source>
</evidence>
<accession>A0ABQ2JDD6</accession>
<gene>
    <name evidence="1" type="ORF">GCM10011349_11150</name>
</gene>
<proteinExistence type="predicted"/>
<dbReference type="RefSeq" id="WP_229710087.1">
    <property type="nucleotide sequence ID" value="NZ_BMLK01000004.1"/>
</dbReference>
<evidence type="ECO:0000313" key="1">
    <source>
        <dbReference type="EMBL" id="GGN45291.1"/>
    </source>
</evidence>
<dbReference type="InterPro" id="IPR021312">
    <property type="entry name" value="DUF2889"/>
</dbReference>
<keyword evidence="2" id="KW-1185">Reference proteome</keyword>
<dbReference type="Pfam" id="PF11136">
    <property type="entry name" value="DUF2889"/>
    <property type="match status" value="1"/>
</dbReference>
<dbReference type="EMBL" id="BMLK01000004">
    <property type="protein sequence ID" value="GGN45291.1"/>
    <property type="molecule type" value="Genomic_DNA"/>
</dbReference>
<reference evidence="2" key="1">
    <citation type="journal article" date="2019" name="Int. J. Syst. Evol. Microbiol.">
        <title>The Global Catalogue of Microorganisms (GCM) 10K type strain sequencing project: providing services to taxonomists for standard genome sequencing and annotation.</title>
        <authorList>
            <consortium name="The Broad Institute Genomics Platform"/>
            <consortium name="The Broad Institute Genome Sequencing Center for Infectious Disease"/>
            <person name="Wu L."/>
            <person name="Ma J."/>
        </authorList>
    </citation>
    <scope>NUCLEOTIDE SEQUENCE [LARGE SCALE GENOMIC DNA]</scope>
    <source>
        <strain evidence="2">CGMCC 1.6784</strain>
    </source>
</reference>
<evidence type="ECO:0008006" key="3">
    <source>
        <dbReference type="Google" id="ProtNLM"/>
    </source>
</evidence>
<name>A0ABQ2JDD6_9SPHN</name>